<dbReference type="GO" id="GO:0004722">
    <property type="term" value="F:protein serine/threonine phosphatase activity"/>
    <property type="evidence" value="ECO:0007669"/>
    <property type="project" value="InterPro"/>
</dbReference>
<dbReference type="InterPro" id="IPR036457">
    <property type="entry name" value="PPM-type-like_dom_sf"/>
</dbReference>
<dbReference type="InterPro" id="IPR015655">
    <property type="entry name" value="PP2C"/>
</dbReference>
<feature type="region of interest" description="Disordered" evidence="1">
    <location>
        <begin position="115"/>
        <end position="147"/>
    </location>
</feature>
<reference evidence="3" key="1">
    <citation type="journal article" date="2021" name="Front. Plant Sci.">
        <title>Chromosome-Scale Genome Assembly for Chinese Sour Jujube and Insights Into Its Genome Evolution and Domestication Signature.</title>
        <authorList>
            <person name="Shen L.-Y."/>
            <person name="Luo H."/>
            <person name="Wang X.-L."/>
            <person name="Wang X.-M."/>
            <person name="Qiu X.-J."/>
            <person name="Liu H."/>
            <person name="Zhou S.-S."/>
            <person name="Jia K.-H."/>
            <person name="Nie S."/>
            <person name="Bao Y.-T."/>
            <person name="Zhang R.-G."/>
            <person name="Yun Q.-Z."/>
            <person name="Chai Y.-H."/>
            <person name="Lu J.-Y."/>
            <person name="Li Y."/>
            <person name="Zhao S.-W."/>
            <person name="Mao J.-F."/>
            <person name="Jia S.-G."/>
            <person name="Mao Y.-M."/>
        </authorList>
    </citation>
    <scope>NUCLEOTIDE SEQUENCE</scope>
    <source>
        <strain evidence="3">AT0</strain>
        <tissue evidence="3">Leaf</tissue>
    </source>
</reference>
<dbReference type="Gene3D" id="3.60.40.10">
    <property type="entry name" value="PPM-type phosphatase domain"/>
    <property type="match status" value="1"/>
</dbReference>
<protein>
    <recommendedName>
        <fullName evidence="2">PPM-type phosphatase domain-containing protein</fullName>
    </recommendedName>
</protein>
<comment type="caution">
    <text evidence="3">The sequence shown here is derived from an EMBL/GenBank/DDBJ whole genome shotgun (WGS) entry which is preliminary data.</text>
</comment>
<gene>
    <name evidence="3" type="ORF">FEM48_Zijuj11G0118100</name>
</gene>
<feature type="domain" description="PPM-type phosphatase" evidence="2">
    <location>
        <begin position="55"/>
        <end position="387"/>
    </location>
</feature>
<dbReference type="PROSITE" id="PS51746">
    <property type="entry name" value="PPM_2"/>
    <property type="match status" value="1"/>
</dbReference>
<evidence type="ECO:0000313" key="3">
    <source>
        <dbReference type="EMBL" id="KAH7514700.1"/>
    </source>
</evidence>
<dbReference type="OrthoDB" id="10264738at2759"/>
<dbReference type="Pfam" id="PF00481">
    <property type="entry name" value="PP2C"/>
    <property type="match status" value="2"/>
</dbReference>
<dbReference type="CDD" id="cd00143">
    <property type="entry name" value="PP2Cc"/>
    <property type="match status" value="1"/>
</dbReference>
<evidence type="ECO:0000256" key="1">
    <source>
        <dbReference type="SAM" id="MobiDB-lite"/>
    </source>
</evidence>
<evidence type="ECO:0000313" key="4">
    <source>
        <dbReference type="Proteomes" id="UP000813462"/>
    </source>
</evidence>
<organism evidence="3 4">
    <name type="scientific">Ziziphus jujuba var. spinosa</name>
    <dbReference type="NCBI Taxonomy" id="714518"/>
    <lineage>
        <taxon>Eukaryota</taxon>
        <taxon>Viridiplantae</taxon>
        <taxon>Streptophyta</taxon>
        <taxon>Embryophyta</taxon>
        <taxon>Tracheophyta</taxon>
        <taxon>Spermatophyta</taxon>
        <taxon>Magnoliopsida</taxon>
        <taxon>eudicotyledons</taxon>
        <taxon>Gunneridae</taxon>
        <taxon>Pentapetalae</taxon>
        <taxon>rosids</taxon>
        <taxon>fabids</taxon>
        <taxon>Rosales</taxon>
        <taxon>Rhamnaceae</taxon>
        <taxon>Paliureae</taxon>
        <taxon>Ziziphus</taxon>
    </lineage>
</organism>
<dbReference type="SUPFAM" id="SSF81606">
    <property type="entry name" value="PP2C-like"/>
    <property type="match status" value="1"/>
</dbReference>
<dbReference type="InterPro" id="IPR001932">
    <property type="entry name" value="PPM-type_phosphatase-like_dom"/>
</dbReference>
<dbReference type="SMART" id="SM00332">
    <property type="entry name" value="PP2Cc"/>
    <property type="match status" value="1"/>
</dbReference>
<name>A0A978UIR9_ZIZJJ</name>
<evidence type="ECO:0000259" key="2">
    <source>
        <dbReference type="PROSITE" id="PS51746"/>
    </source>
</evidence>
<proteinExistence type="predicted"/>
<dbReference type="AlphaFoldDB" id="A0A978UIR9"/>
<accession>A0A978UIR9</accession>
<dbReference type="Proteomes" id="UP000813462">
    <property type="component" value="Unassembled WGS sequence"/>
</dbReference>
<dbReference type="PANTHER" id="PTHR47992">
    <property type="entry name" value="PROTEIN PHOSPHATASE"/>
    <property type="match status" value="1"/>
</dbReference>
<sequence length="473" mass="52828">MGACCSKDGMHSGRYLEERRVVQKVYDVKEEDDEDQNIQYGDCGARIRLDGFSNFISMYTQQGRKGINQDSMTVWQDFTGEEDMYFCGVFDGHGPYGHMVARHVRDNLPSKISKAVKLAQQSGHNQRNNDGDSSGNEDSEDNHNQKHSINTLSLSSWEACLIKAFKEIDQELSLDTSMDSFCSGSTAVTIVKRGDHLIIANLGDSRAILCSRGEDEELVPVQLTVDLKPDVPSGFYFLIFFATSFSLIDLSFVVDVKLGEAERIKSCEGRVFAVDAEPSVYRIWMPDVDCPGLAMARAFGDFCLKDYGLISVPDVSYRKLTDDDEFVILATDGVWDALSNTEVVRIVASARRRSLAAKCLVKGAVRAWRLKYPCSKIDDCAVIVLFLKDQPTYSFYSKSDSTRSNLNDADLVTRIPKTCHRSPRSADSEISLNSSQGNWSNIDEISRVDTVLKMPQGLTLRRSSKDVQEVEAH</sequence>
<dbReference type="EMBL" id="JAEACU010000011">
    <property type="protein sequence ID" value="KAH7514700.1"/>
    <property type="molecule type" value="Genomic_DNA"/>
</dbReference>